<evidence type="ECO:0000313" key="2">
    <source>
        <dbReference type="Proteomes" id="UP001548189"/>
    </source>
</evidence>
<keyword evidence="2" id="KW-1185">Reference proteome</keyword>
<dbReference type="Pfam" id="PF13443">
    <property type="entry name" value="HTH_26"/>
    <property type="match status" value="1"/>
</dbReference>
<proteinExistence type="predicted"/>
<dbReference type="SUPFAM" id="SSF47413">
    <property type="entry name" value="lambda repressor-like DNA-binding domains"/>
    <property type="match status" value="1"/>
</dbReference>
<organism evidence="1 2">
    <name type="scientific">Aliikangiella maris</name>
    <dbReference type="NCBI Taxonomy" id="3162458"/>
    <lineage>
        <taxon>Bacteria</taxon>
        <taxon>Pseudomonadati</taxon>
        <taxon>Pseudomonadota</taxon>
        <taxon>Gammaproteobacteria</taxon>
        <taxon>Oceanospirillales</taxon>
        <taxon>Pleioneaceae</taxon>
        <taxon>Aliikangiella</taxon>
    </lineage>
</organism>
<dbReference type="InterPro" id="IPR010982">
    <property type="entry name" value="Lambda_DNA-bd_dom_sf"/>
</dbReference>
<reference evidence="1 2" key="1">
    <citation type="submission" date="2024-06" db="EMBL/GenBank/DDBJ databases">
        <authorList>
            <person name="Li F."/>
        </authorList>
    </citation>
    <scope>NUCLEOTIDE SEQUENCE [LARGE SCALE GENOMIC DNA]</scope>
    <source>
        <strain evidence="1 2">GXAS 311</strain>
    </source>
</reference>
<dbReference type="Proteomes" id="UP001548189">
    <property type="component" value="Unassembled WGS sequence"/>
</dbReference>
<protein>
    <submittedName>
        <fullName evidence="1">Helix-turn-helix transcriptional regulator</fullName>
    </submittedName>
</protein>
<dbReference type="SMART" id="SM00530">
    <property type="entry name" value="HTH_XRE"/>
    <property type="match status" value="1"/>
</dbReference>
<sequence>MAQTSLFIQTLKSCLKENGLTYADVARHLELSEASVKRIFSEENLSLHRLDQICQMMKLDICDLAKLAEQKQHQIQQLSEEQEEDFVKQPKLLFVAFMLLNDVDFQTIIHQYNINEHEGIRLLAHLDRIKFIDLLPGNRVKLLTSRNFRWRKNGPIERLFNQQIRKEFFQSRFAKSEESMQFASALISRSTLLLMHSKIEKLIGEFNELAQQDASIPLNERIGCSIVGAIRPWEFSLFDPFRKN</sequence>
<dbReference type="InterPro" id="IPR001387">
    <property type="entry name" value="Cro/C1-type_HTH"/>
</dbReference>
<dbReference type="Gene3D" id="1.10.260.40">
    <property type="entry name" value="lambda repressor-like DNA-binding domains"/>
    <property type="match status" value="1"/>
</dbReference>
<dbReference type="PROSITE" id="PS50943">
    <property type="entry name" value="HTH_CROC1"/>
    <property type="match status" value="1"/>
</dbReference>
<evidence type="ECO:0000313" key="1">
    <source>
        <dbReference type="EMBL" id="MET1257157.1"/>
    </source>
</evidence>
<name>A0ABV2BYZ2_9GAMM</name>
<dbReference type="EMBL" id="JBEVCJ010000037">
    <property type="protein sequence ID" value="MET1257157.1"/>
    <property type="molecule type" value="Genomic_DNA"/>
</dbReference>
<accession>A0ABV2BYZ2</accession>
<dbReference type="CDD" id="cd00093">
    <property type="entry name" value="HTH_XRE"/>
    <property type="match status" value="1"/>
</dbReference>
<comment type="caution">
    <text evidence="1">The sequence shown here is derived from an EMBL/GenBank/DDBJ whole genome shotgun (WGS) entry which is preliminary data.</text>
</comment>
<gene>
    <name evidence="1" type="ORF">ABVT43_18580</name>
</gene>